<proteinExistence type="predicted"/>
<accession>A0A4Q8LA11</accession>
<evidence type="ECO:0000256" key="3">
    <source>
        <dbReference type="PROSITE-ProRule" id="PRU00339"/>
    </source>
</evidence>
<dbReference type="SUPFAM" id="SSF48452">
    <property type="entry name" value="TPR-like"/>
    <property type="match status" value="1"/>
</dbReference>
<dbReference type="PROSITE" id="PS50005">
    <property type="entry name" value="TPR"/>
    <property type="match status" value="3"/>
</dbReference>
<dbReference type="Proteomes" id="UP000292087">
    <property type="component" value="Unassembled WGS sequence"/>
</dbReference>
<dbReference type="InterPro" id="IPR051685">
    <property type="entry name" value="Ycf3/AcsC/BcsC/TPR_MFPF"/>
</dbReference>
<dbReference type="AlphaFoldDB" id="A0A4Q8LA11"/>
<feature type="repeat" description="TPR" evidence="3">
    <location>
        <begin position="186"/>
        <end position="219"/>
    </location>
</feature>
<evidence type="ECO:0000256" key="4">
    <source>
        <dbReference type="SAM" id="SignalP"/>
    </source>
</evidence>
<dbReference type="PANTHER" id="PTHR44943">
    <property type="entry name" value="CELLULOSE SYNTHASE OPERON PROTEIN C"/>
    <property type="match status" value="1"/>
</dbReference>
<protein>
    <submittedName>
        <fullName evidence="5">Tetratricopeptide repeat protein</fullName>
    </submittedName>
</protein>
<dbReference type="EMBL" id="SHMF01000001">
    <property type="protein sequence ID" value="TAA38173.1"/>
    <property type="molecule type" value="Genomic_DNA"/>
</dbReference>
<evidence type="ECO:0000313" key="8">
    <source>
        <dbReference type="Proteomes" id="UP000292087"/>
    </source>
</evidence>
<keyword evidence="4" id="KW-0732">Signal</keyword>
<keyword evidence="1" id="KW-0677">Repeat</keyword>
<sequence length="242" mass="26589">MSWNRSLLLISLVPAVAWAQTEIVESRLYYSAEPGTGHAYRKDVGKATTTMLQGDVDTAMPLLQPALAYCDAQRSQPGRRAMSFSSRREYAQYMADAGNGEPTEWLDIACAMAYQQAGYGLAQLHRFEEALRLLDTAIAVGPYYPSAWTEKGFVLNQLGRPAEALDAYNTALELGRSHTEAAYIQPMALRGIGFSRTELKDLDGARAAYEQSLQLEPGNSTALHELDYIAQQQHPAPAQATP</sequence>
<name>A0A4Q8LA11_9GAMM</name>
<feature type="chain" id="PRO_5042718327" evidence="4">
    <location>
        <begin position="20"/>
        <end position="242"/>
    </location>
</feature>
<keyword evidence="2 3" id="KW-0802">TPR repeat</keyword>
<reference evidence="7 8" key="1">
    <citation type="submission" date="2019-02" db="EMBL/GenBank/DDBJ databases">
        <title>WGS of Pseudoxanthomonas species novum from clinical isolates.</title>
        <authorList>
            <person name="Bernier A.-M."/>
            <person name="Bernard K."/>
            <person name="Vachon A."/>
        </authorList>
    </citation>
    <scope>NUCLEOTIDE SEQUENCE [LARGE SCALE GENOMIC DNA]</scope>
    <source>
        <strain evidence="6 8">NML140781</strain>
        <strain evidence="5 7">NML171202</strain>
    </source>
</reference>
<comment type="caution">
    <text evidence="5">The sequence shown here is derived from an EMBL/GenBank/DDBJ whole genome shotgun (WGS) entry which is preliminary data.</text>
</comment>
<dbReference type="Pfam" id="PF13432">
    <property type="entry name" value="TPR_16"/>
    <property type="match status" value="1"/>
</dbReference>
<dbReference type="RefSeq" id="WP_130521016.1">
    <property type="nucleotide sequence ID" value="NZ_SHLZ01000003.1"/>
</dbReference>
<dbReference type="SMART" id="SM00028">
    <property type="entry name" value="TPR"/>
    <property type="match status" value="3"/>
</dbReference>
<feature type="repeat" description="TPR" evidence="3">
    <location>
        <begin position="111"/>
        <end position="144"/>
    </location>
</feature>
<feature type="repeat" description="TPR" evidence="3">
    <location>
        <begin position="145"/>
        <end position="178"/>
    </location>
</feature>
<evidence type="ECO:0000313" key="7">
    <source>
        <dbReference type="Proteomes" id="UP000291286"/>
    </source>
</evidence>
<organism evidence="5 7">
    <name type="scientific">Pseudoxanthomonas winnipegensis</name>
    <dbReference type="NCBI Taxonomy" id="2480810"/>
    <lineage>
        <taxon>Bacteria</taxon>
        <taxon>Pseudomonadati</taxon>
        <taxon>Pseudomonadota</taxon>
        <taxon>Gammaproteobacteria</taxon>
        <taxon>Lysobacterales</taxon>
        <taxon>Lysobacteraceae</taxon>
        <taxon>Pseudoxanthomonas</taxon>
    </lineage>
</organism>
<dbReference type="InterPro" id="IPR019734">
    <property type="entry name" value="TPR_rpt"/>
</dbReference>
<evidence type="ECO:0000313" key="5">
    <source>
        <dbReference type="EMBL" id="TAA25224.1"/>
    </source>
</evidence>
<dbReference type="PANTHER" id="PTHR44943:SF4">
    <property type="entry name" value="TPR REPEAT-CONTAINING PROTEIN MJ0798"/>
    <property type="match status" value="1"/>
</dbReference>
<dbReference type="Gene3D" id="1.25.40.10">
    <property type="entry name" value="Tetratricopeptide repeat domain"/>
    <property type="match status" value="1"/>
</dbReference>
<dbReference type="EMBL" id="SHMB01000009">
    <property type="protein sequence ID" value="TAA25224.1"/>
    <property type="molecule type" value="Genomic_DNA"/>
</dbReference>
<feature type="signal peptide" evidence="4">
    <location>
        <begin position="1"/>
        <end position="19"/>
    </location>
</feature>
<dbReference type="InterPro" id="IPR011990">
    <property type="entry name" value="TPR-like_helical_dom_sf"/>
</dbReference>
<accession>A0A4Q8LZR9</accession>
<evidence type="ECO:0000256" key="2">
    <source>
        <dbReference type="ARBA" id="ARBA00022803"/>
    </source>
</evidence>
<evidence type="ECO:0000313" key="6">
    <source>
        <dbReference type="EMBL" id="TAA38173.1"/>
    </source>
</evidence>
<evidence type="ECO:0000256" key="1">
    <source>
        <dbReference type="ARBA" id="ARBA00022737"/>
    </source>
</evidence>
<dbReference type="Proteomes" id="UP000291286">
    <property type="component" value="Unassembled WGS sequence"/>
</dbReference>
<gene>
    <name evidence="6" type="ORF">EA656_05950</name>
    <name evidence="5" type="ORF">EA661_17230</name>
</gene>